<name>A0AAV4P2D8_CAEEX</name>
<accession>A0AAV4P2D8</accession>
<dbReference type="EMBL" id="BPLR01021578">
    <property type="protein sequence ID" value="GIX91382.1"/>
    <property type="molecule type" value="Genomic_DNA"/>
</dbReference>
<dbReference type="AlphaFoldDB" id="A0AAV4P2D8"/>
<feature type="non-terminal residue" evidence="1">
    <location>
        <position position="1"/>
    </location>
</feature>
<reference evidence="1 2" key="1">
    <citation type="submission" date="2021-06" db="EMBL/GenBank/DDBJ databases">
        <title>Caerostris extrusa draft genome.</title>
        <authorList>
            <person name="Kono N."/>
            <person name="Arakawa K."/>
        </authorList>
    </citation>
    <scope>NUCLEOTIDE SEQUENCE [LARGE SCALE GENOMIC DNA]</scope>
</reference>
<evidence type="ECO:0000313" key="2">
    <source>
        <dbReference type="Proteomes" id="UP001054945"/>
    </source>
</evidence>
<evidence type="ECO:0000313" key="1">
    <source>
        <dbReference type="EMBL" id="GIX91382.1"/>
    </source>
</evidence>
<keyword evidence="2" id="KW-1185">Reference proteome</keyword>
<protein>
    <submittedName>
        <fullName evidence="1">Uncharacterized protein</fullName>
    </submittedName>
</protein>
<dbReference type="Proteomes" id="UP001054945">
    <property type="component" value="Unassembled WGS sequence"/>
</dbReference>
<sequence>SGCVVENNSLLALGAYQIWATTGALGTVQLSLRKETYVSQKSAVGVGTLLH</sequence>
<gene>
    <name evidence="1" type="ORF">CEXT_418891</name>
</gene>
<proteinExistence type="predicted"/>
<organism evidence="1 2">
    <name type="scientific">Caerostris extrusa</name>
    <name type="common">Bark spider</name>
    <name type="synonym">Caerostris bankana</name>
    <dbReference type="NCBI Taxonomy" id="172846"/>
    <lineage>
        <taxon>Eukaryota</taxon>
        <taxon>Metazoa</taxon>
        <taxon>Ecdysozoa</taxon>
        <taxon>Arthropoda</taxon>
        <taxon>Chelicerata</taxon>
        <taxon>Arachnida</taxon>
        <taxon>Araneae</taxon>
        <taxon>Araneomorphae</taxon>
        <taxon>Entelegynae</taxon>
        <taxon>Araneoidea</taxon>
        <taxon>Araneidae</taxon>
        <taxon>Caerostris</taxon>
    </lineage>
</organism>
<comment type="caution">
    <text evidence="1">The sequence shown here is derived from an EMBL/GenBank/DDBJ whole genome shotgun (WGS) entry which is preliminary data.</text>
</comment>